<feature type="transmembrane region" description="Helical" evidence="8">
    <location>
        <begin position="328"/>
        <end position="349"/>
    </location>
</feature>
<dbReference type="Pfam" id="PF03845">
    <property type="entry name" value="Spore_permease"/>
    <property type="match status" value="1"/>
</dbReference>
<evidence type="ECO:0000256" key="4">
    <source>
        <dbReference type="ARBA" id="ARBA00022544"/>
    </source>
</evidence>
<dbReference type="Proteomes" id="UP000623678">
    <property type="component" value="Unassembled WGS sequence"/>
</dbReference>
<dbReference type="PANTHER" id="PTHR34975:SF2">
    <property type="entry name" value="SPORE GERMINATION PROTEIN A2"/>
    <property type="match status" value="1"/>
</dbReference>
<accession>A0A926IC04</accession>
<dbReference type="PANTHER" id="PTHR34975">
    <property type="entry name" value="SPORE GERMINATION PROTEIN A2"/>
    <property type="match status" value="1"/>
</dbReference>
<name>A0A926IC04_9FIRM</name>
<dbReference type="GO" id="GO:0009847">
    <property type="term" value="P:spore germination"/>
    <property type="evidence" value="ECO:0007669"/>
    <property type="project" value="InterPro"/>
</dbReference>
<dbReference type="EMBL" id="JACRTD010000002">
    <property type="protein sequence ID" value="MBC8584682.1"/>
    <property type="molecule type" value="Genomic_DNA"/>
</dbReference>
<protein>
    <submittedName>
        <fullName evidence="9">GerAB/ArcD/ProY family transporter</fullName>
    </submittedName>
</protein>
<feature type="transmembrane region" description="Helical" evidence="8">
    <location>
        <begin position="117"/>
        <end position="135"/>
    </location>
</feature>
<keyword evidence="7 8" id="KW-0472">Membrane</keyword>
<dbReference type="AlphaFoldDB" id="A0A926IC04"/>
<sequence>MKTNAISSGQLVTLLFLSRIFNIFTYTPHSQTSVPGSVVLLAIPLAGIIMVALFFPAWHLIQKSKMGILEAAQTVHPFFGNLCAGIIGMVCLLMGAYTVSHFEFFMISTIYPQAESWIFVLLFLPVVAYAAYLGIEAVARMSVTVFIVVLGIILLVLVGLLPEINLVYVQSPFIGGWKMIVIGCIRQITNNMEILLFLLLVPTIRGNGKKAYIIWIILGAAMYEILSFFTLTSLGEYSATRLFPFYTAASVAKLSIFGRLDLLHIAVWVFVAFIRTTLYVYGAYLSFRILFPKVKKGWGIFLCAFLMTGVSMLNSLDMRYLSVYSRVLFNGVPFILVILLIPILTLLLGRKKWREKA</sequence>
<keyword evidence="10" id="KW-1185">Reference proteome</keyword>
<comment type="subcellular location">
    <subcellularLocation>
        <location evidence="1">Membrane</location>
        <topology evidence="1">Multi-pass membrane protein</topology>
    </subcellularLocation>
</comment>
<proteinExistence type="inferred from homology"/>
<dbReference type="RefSeq" id="WP_262394505.1">
    <property type="nucleotide sequence ID" value="NZ_JACRTD010000002.1"/>
</dbReference>
<evidence type="ECO:0000256" key="7">
    <source>
        <dbReference type="ARBA" id="ARBA00023136"/>
    </source>
</evidence>
<evidence type="ECO:0000256" key="5">
    <source>
        <dbReference type="ARBA" id="ARBA00022692"/>
    </source>
</evidence>
<feature type="transmembrane region" description="Helical" evidence="8">
    <location>
        <begin position="265"/>
        <end position="285"/>
    </location>
</feature>
<evidence type="ECO:0000313" key="9">
    <source>
        <dbReference type="EMBL" id="MBC8584682.1"/>
    </source>
</evidence>
<organism evidence="9 10">
    <name type="scientific">Youxingia wuxianensis</name>
    <dbReference type="NCBI Taxonomy" id="2763678"/>
    <lineage>
        <taxon>Bacteria</taxon>
        <taxon>Bacillati</taxon>
        <taxon>Bacillota</taxon>
        <taxon>Clostridia</taxon>
        <taxon>Eubacteriales</taxon>
        <taxon>Oscillospiraceae</taxon>
        <taxon>Youxingia</taxon>
    </lineage>
</organism>
<reference evidence="9" key="1">
    <citation type="submission" date="2020-08" db="EMBL/GenBank/DDBJ databases">
        <title>Genome public.</title>
        <authorList>
            <person name="Liu C."/>
            <person name="Sun Q."/>
        </authorList>
    </citation>
    <scope>NUCLEOTIDE SEQUENCE</scope>
    <source>
        <strain evidence="9">NSJ-64</strain>
    </source>
</reference>
<dbReference type="GO" id="GO:0016020">
    <property type="term" value="C:membrane"/>
    <property type="evidence" value="ECO:0007669"/>
    <property type="project" value="UniProtKB-SubCell"/>
</dbReference>
<evidence type="ECO:0000256" key="2">
    <source>
        <dbReference type="ARBA" id="ARBA00007998"/>
    </source>
</evidence>
<feature type="transmembrane region" description="Helical" evidence="8">
    <location>
        <begin position="78"/>
        <end position="97"/>
    </location>
</feature>
<evidence type="ECO:0000256" key="3">
    <source>
        <dbReference type="ARBA" id="ARBA00022448"/>
    </source>
</evidence>
<evidence type="ECO:0000256" key="1">
    <source>
        <dbReference type="ARBA" id="ARBA00004141"/>
    </source>
</evidence>
<keyword evidence="3" id="KW-0813">Transport</keyword>
<gene>
    <name evidence="9" type="ORF">H8705_03720</name>
</gene>
<feature type="transmembrane region" description="Helical" evidence="8">
    <location>
        <begin position="180"/>
        <end position="200"/>
    </location>
</feature>
<feature type="transmembrane region" description="Helical" evidence="8">
    <location>
        <begin position="142"/>
        <end position="160"/>
    </location>
</feature>
<feature type="transmembrane region" description="Helical" evidence="8">
    <location>
        <begin position="212"/>
        <end position="234"/>
    </location>
</feature>
<feature type="transmembrane region" description="Helical" evidence="8">
    <location>
        <begin position="38"/>
        <end position="58"/>
    </location>
</feature>
<comment type="caution">
    <text evidence="9">The sequence shown here is derived from an EMBL/GenBank/DDBJ whole genome shotgun (WGS) entry which is preliminary data.</text>
</comment>
<feature type="transmembrane region" description="Helical" evidence="8">
    <location>
        <begin position="297"/>
        <end position="316"/>
    </location>
</feature>
<evidence type="ECO:0000256" key="6">
    <source>
        <dbReference type="ARBA" id="ARBA00022989"/>
    </source>
</evidence>
<evidence type="ECO:0000313" key="10">
    <source>
        <dbReference type="Proteomes" id="UP000623678"/>
    </source>
</evidence>
<evidence type="ECO:0000256" key="8">
    <source>
        <dbReference type="SAM" id="Phobius"/>
    </source>
</evidence>
<keyword evidence="4" id="KW-0309">Germination</keyword>
<keyword evidence="6 8" id="KW-1133">Transmembrane helix</keyword>
<dbReference type="InterPro" id="IPR004761">
    <property type="entry name" value="Spore_GerAB"/>
</dbReference>
<keyword evidence="5 8" id="KW-0812">Transmembrane</keyword>
<comment type="similarity">
    <text evidence="2">Belongs to the amino acid-polyamine-organocation (APC) superfamily. Spore germination protein (SGP) (TC 2.A.3.9) family.</text>
</comment>